<dbReference type="GO" id="GO:0005739">
    <property type="term" value="C:mitochondrion"/>
    <property type="evidence" value="ECO:0007669"/>
    <property type="project" value="GOC"/>
</dbReference>
<dbReference type="STRING" id="7102.A0A2A4IXJ2"/>
<keyword evidence="1" id="KW-0560">Oxidoreductase</keyword>
<dbReference type="PANTHER" id="PTHR13847">
    <property type="entry name" value="SARCOSINE DEHYDROGENASE-RELATED"/>
    <property type="match status" value="1"/>
</dbReference>
<evidence type="ECO:0000256" key="2">
    <source>
        <dbReference type="ARBA" id="ARBA00039785"/>
    </source>
</evidence>
<proteinExistence type="predicted"/>
<accession>A0A2A4IXJ2</accession>
<dbReference type="Gene3D" id="3.30.9.10">
    <property type="entry name" value="D-Amino Acid Oxidase, subunit A, domain 2"/>
    <property type="match status" value="1"/>
</dbReference>
<evidence type="ECO:0000256" key="1">
    <source>
        <dbReference type="ARBA" id="ARBA00023002"/>
    </source>
</evidence>
<gene>
    <name evidence="5" type="ORF">B5V51_11659</name>
</gene>
<comment type="function">
    <text evidence="3">Required for the assembly of the mitochondrial membrane respiratory chain NADH dehydrogenase (Complex I). Involved in mid-late stages of complex I assembly.</text>
</comment>
<dbReference type="Gene3D" id="3.50.50.60">
    <property type="entry name" value="FAD/NAD(P)-binding domain"/>
    <property type="match status" value="1"/>
</dbReference>
<dbReference type="EMBL" id="NWSH01005932">
    <property type="protein sequence ID" value="PCG63833.1"/>
    <property type="molecule type" value="Genomic_DNA"/>
</dbReference>
<evidence type="ECO:0000259" key="4">
    <source>
        <dbReference type="Pfam" id="PF01266"/>
    </source>
</evidence>
<protein>
    <recommendedName>
        <fullName evidence="2">FAD-dependent oxidoreductase domain-containing protein 1</fullName>
    </recommendedName>
</protein>
<dbReference type="AlphaFoldDB" id="A0A2A4IXJ2"/>
<dbReference type="InterPro" id="IPR006076">
    <property type="entry name" value="FAD-dep_OxRdtase"/>
</dbReference>
<dbReference type="GO" id="GO:0032981">
    <property type="term" value="P:mitochondrial respiratory chain complex I assembly"/>
    <property type="evidence" value="ECO:0007669"/>
    <property type="project" value="TreeGrafter"/>
</dbReference>
<organism evidence="5">
    <name type="scientific">Heliothis virescens</name>
    <name type="common">Tobacco budworm moth</name>
    <dbReference type="NCBI Taxonomy" id="7102"/>
    <lineage>
        <taxon>Eukaryota</taxon>
        <taxon>Metazoa</taxon>
        <taxon>Ecdysozoa</taxon>
        <taxon>Arthropoda</taxon>
        <taxon>Hexapoda</taxon>
        <taxon>Insecta</taxon>
        <taxon>Pterygota</taxon>
        <taxon>Neoptera</taxon>
        <taxon>Endopterygota</taxon>
        <taxon>Lepidoptera</taxon>
        <taxon>Glossata</taxon>
        <taxon>Ditrysia</taxon>
        <taxon>Noctuoidea</taxon>
        <taxon>Noctuidae</taxon>
        <taxon>Heliothinae</taxon>
        <taxon>Heliothis</taxon>
    </lineage>
</organism>
<dbReference type="PANTHER" id="PTHR13847:SF287">
    <property type="entry name" value="FAD-DEPENDENT OXIDOREDUCTASE DOMAIN-CONTAINING PROTEIN 1"/>
    <property type="match status" value="1"/>
</dbReference>
<dbReference type="GO" id="GO:0016491">
    <property type="term" value="F:oxidoreductase activity"/>
    <property type="evidence" value="ECO:0007669"/>
    <property type="project" value="UniProtKB-KW"/>
</dbReference>
<reference evidence="5" key="1">
    <citation type="submission" date="2017-09" db="EMBL/GenBank/DDBJ databases">
        <title>Contemporary evolution of a Lepidopteran species, Heliothis virescens, in response to modern agricultural practices.</title>
        <authorList>
            <person name="Fritz M.L."/>
            <person name="Deyonke A.M."/>
            <person name="Papanicolaou A."/>
            <person name="Micinski S."/>
            <person name="Westbrook J."/>
            <person name="Gould F."/>
        </authorList>
    </citation>
    <scope>NUCLEOTIDE SEQUENCE [LARGE SCALE GENOMIC DNA]</scope>
    <source>
        <strain evidence="5">HvINT-</strain>
        <tissue evidence="5">Whole body</tissue>
    </source>
</reference>
<name>A0A2A4IXJ2_HELVI</name>
<dbReference type="Pfam" id="PF01266">
    <property type="entry name" value="DAO"/>
    <property type="match status" value="1"/>
</dbReference>
<dbReference type="InterPro" id="IPR036188">
    <property type="entry name" value="FAD/NAD-bd_sf"/>
</dbReference>
<comment type="caution">
    <text evidence="5">The sequence shown here is derived from an EMBL/GenBank/DDBJ whole genome shotgun (WGS) entry which is preliminary data.</text>
</comment>
<sequence>MTFKKIIGVFRNQKLIGVRQYSKTYNPVQKTLNVLANDIPAIIGSKDKPYVYPEHADVVVIGGGFIGSAVAYWLKKRTGEGLSVVVLEKDFSYKSSQNNVSLGTLTQHFSLPENIHLAKYSADFLRNIKEHLGMDVDIQYMPTASITLASEEYAHKLEENVTQMNELGVRSNILTAAEIKSQFPWMNTDDVKLGCMAMEAEGTFNSRALLMSTIRKSRELGATYVKGEVIGFDLEKQKDLLMEGVTPGGYERINKVIYKTEGGEEYGIKFAVCVLAAGHNSGELSKLAKVGTGDAILSVPLTIEKRECDVYSVQEKAVEIGLNLPLVMDTTGLWLMRNGLETNLLCGNLPLMKDDAKSMSKDDYFNSILEPSLLNRVPSCDKTKIQKFHTEIYDSNTFDNNGVLGPHAYHNNLYIAAGFGKLGA</sequence>
<dbReference type="SUPFAM" id="SSF51905">
    <property type="entry name" value="FAD/NAD(P)-binding domain"/>
    <property type="match status" value="1"/>
</dbReference>
<evidence type="ECO:0000256" key="3">
    <source>
        <dbReference type="ARBA" id="ARBA00046185"/>
    </source>
</evidence>
<feature type="domain" description="FAD dependent oxidoreductase" evidence="4">
    <location>
        <begin position="57"/>
        <end position="423"/>
    </location>
</feature>
<evidence type="ECO:0000313" key="5">
    <source>
        <dbReference type="EMBL" id="PCG63833.1"/>
    </source>
</evidence>